<keyword evidence="10" id="KW-1185">Reference proteome</keyword>
<dbReference type="InterPro" id="IPR015424">
    <property type="entry name" value="PyrdxlP-dep_Trfase"/>
</dbReference>
<dbReference type="PANTHER" id="PTHR11751">
    <property type="entry name" value="ALANINE AMINOTRANSFERASE"/>
    <property type="match status" value="1"/>
</dbReference>
<comment type="cofactor">
    <cofactor evidence="1">
        <name>pyridoxal 5'-phosphate</name>
        <dbReference type="ChEBI" id="CHEBI:597326"/>
    </cofactor>
</comment>
<proteinExistence type="predicted"/>
<dbReference type="GO" id="GO:0004021">
    <property type="term" value="F:L-alanine:2-oxoglutarate aminotransferase activity"/>
    <property type="evidence" value="ECO:0007669"/>
    <property type="project" value="UniProtKB-EC"/>
</dbReference>
<dbReference type="AlphaFoldDB" id="A0A0R3S5C3"/>
<evidence type="ECO:0000259" key="9">
    <source>
        <dbReference type="Pfam" id="PF00155"/>
    </source>
</evidence>
<dbReference type="GO" id="GO:0030170">
    <property type="term" value="F:pyridoxal phosphate binding"/>
    <property type="evidence" value="ECO:0007669"/>
    <property type="project" value="InterPro"/>
</dbReference>
<organism evidence="10 11">
    <name type="scientific">Elaeophora elaphi</name>
    <dbReference type="NCBI Taxonomy" id="1147741"/>
    <lineage>
        <taxon>Eukaryota</taxon>
        <taxon>Metazoa</taxon>
        <taxon>Ecdysozoa</taxon>
        <taxon>Nematoda</taxon>
        <taxon>Chromadorea</taxon>
        <taxon>Rhabditida</taxon>
        <taxon>Spirurina</taxon>
        <taxon>Spiruromorpha</taxon>
        <taxon>Filarioidea</taxon>
        <taxon>Onchocercidae</taxon>
        <taxon>Elaeophora</taxon>
    </lineage>
</organism>
<dbReference type="EC" id="2.6.1.2" evidence="7"/>
<dbReference type="WBParaSite" id="EEL_0000999201-mRNA-1">
    <property type="protein sequence ID" value="EEL_0000999201-mRNA-1"/>
    <property type="gene ID" value="EEL_0000999201"/>
</dbReference>
<evidence type="ECO:0000256" key="8">
    <source>
        <dbReference type="ARBA" id="ARBA00047412"/>
    </source>
</evidence>
<dbReference type="InterPro" id="IPR004839">
    <property type="entry name" value="Aminotransferase_I/II_large"/>
</dbReference>
<dbReference type="Pfam" id="PF00155">
    <property type="entry name" value="Aminotran_1_2"/>
    <property type="match status" value="1"/>
</dbReference>
<keyword evidence="5" id="KW-0663">Pyridoxal phosphate</keyword>
<evidence type="ECO:0000313" key="10">
    <source>
        <dbReference type="Proteomes" id="UP000050640"/>
    </source>
</evidence>
<dbReference type="Proteomes" id="UP000050640">
    <property type="component" value="Unplaced"/>
</dbReference>
<reference evidence="11" key="1">
    <citation type="submission" date="2017-02" db="UniProtKB">
        <authorList>
            <consortium name="WormBaseParasite"/>
        </authorList>
    </citation>
    <scope>IDENTIFICATION</scope>
</reference>
<evidence type="ECO:0000256" key="1">
    <source>
        <dbReference type="ARBA" id="ARBA00001933"/>
    </source>
</evidence>
<dbReference type="Gene3D" id="3.90.1150.10">
    <property type="entry name" value="Aspartate Aminotransferase, domain 1"/>
    <property type="match status" value="1"/>
</dbReference>
<dbReference type="PANTHER" id="PTHR11751:SF29">
    <property type="entry name" value="ALANINE TRANSAMINASE"/>
    <property type="match status" value="1"/>
</dbReference>
<accession>A0A0R3S5C3</accession>
<name>A0A0R3S5C3_9BILA</name>
<evidence type="ECO:0000256" key="6">
    <source>
        <dbReference type="ARBA" id="ARBA00025708"/>
    </source>
</evidence>
<protein>
    <recommendedName>
        <fullName evidence="7">alanine transaminase</fullName>
        <ecNumber evidence="7">2.6.1.2</ecNumber>
    </recommendedName>
</protein>
<sequence length="125" mass="14426">MNYKMNLQEKTAVLDSLRDRARAVYEAYDSIDGIKCNPVQGAMYAFPRIEMPQKAIDKAKSLNQEADFFYAMQLLENSGICVVPGSGFGQKPGTYHFRLIYSHLFYFLFFTFKLNCRNDIFYNGS</sequence>
<feature type="domain" description="Aminotransferase class I/classII large" evidence="9">
    <location>
        <begin position="13"/>
        <end position="99"/>
    </location>
</feature>
<comment type="pathway">
    <text evidence="6">Amino-acid degradation; L-alanine degradation via transaminase pathway; pyruvate from L-alanine: step 1/1.</text>
</comment>
<dbReference type="FunFam" id="3.90.1150.10:FF:000151">
    <property type="entry name" value="Alanine aminotransferase 2"/>
    <property type="match status" value="1"/>
</dbReference>
<keyword evidence="4" id="KW-0808">Transferase</keyword>
<keyword evidence="3" id="KW-0032">Aminotransferase</keyword>
<comment type="subunit">
    <text evidence="2">Homodimer.</text>
</comment>
<evidence type="ECO:0000256" key="5">
    <source>
        <dbReference type="ARBA" id="ARBA00022898"/>
    </source>
</evidence>
<evidence type="ECO:0000313" key="11">
    <source>
        <dbReference type="WBParaSite" id="EEL_0000999201-mRNA-1"/>
    </source>
</evidence>
<evidence type="ECO:0000256" key="2">
    <source>
        <dbReference type="ARBA" id="ARBA00011738"/>
    </source>
</evidence>
<dbReference type="SUPFAM" id="SSF53383">
    <property type="entry name" value="PLP-dependent transferases"/>
    <property type="match status" value="1"/>
</dbReference>
<dbReference type="InterPro" id="IPR045088">
    <property type="entry name" value="ALAT1/2-like"/>
</dbReference>
<comment type="catalytic activity">
    <reaction evidence="8">
        <text>L-alanine + 2-oxoglutarate = pyruvate + L-glutamate</text>
        <dbReference type="Rhea" id="RHEA:19453"/>
        <dbReference type="ChEBI" id="CHEBI:15361"/>
        <dbReference type="ChEBI" id="CHEBI:16810"/>
        <dbReference type="ChEBI" id="CHEBI:29985"/>
        <dbReference type="ChEBI" id="CHEBI:57972"/>
        <dbReference type="EC" id="2.6.1.2"/>
    </reaction>
</comment>
<dbReference type="InterPro" id="IPR015422">
    <property type="entry name" value="PyrdxlP-dep_Trfase_small"/>
</dbReference>
<dbReference type="STRING" id="1147741.A0A0R3S5C3"/>
<evidence type="ECO:0000256" key="3">
    <source>
        <dbReference type="ARBA" id="ARBA00022576"/>
    </source>
</evidence>
<evidence type="ECO:0000256" key="7">
    <source>
        <dbReference type="ARBA" id="ARBA00026106"/>
    </source>
</evidence>
<evidence type="ECO:0000256" key="4">
    <source>
        <dbReference type="ARBA" id="ARBA00022679"/>
    </source>
</evidence>